<accession>A0A0D2ITN4</accession>
<name>A0A0D2ITN4_9EURO</name>
<dbReference type="Proteomes" id="UP000053617">
    <property type="component" value="Unassembled WGS sequence"/>
</dbReference>
<feature type="region of interest" description="Disordered" evidence="1">
    <location>
        <begin position="80"/>
        <end position="116"/>
    </location>
</feature>
<evidence type="ECO:0000256" key="1">
    <source>
        <dbReference type="SAM" id="MobiDB-lite"/>
    </source>
</evidence>
<reference evidence="2 3" key="1">
    <citation type="submission" date="2015-01" db="EMBL/GenBank/DDBJ databases">
        <title>The Genome Sequence of Rhinocladiella mackenzie CBS 650.93.</title>
        <authorList>
            <consortium name="The Broad Institute Genomics Platform"/>
            <person name="Cuomo C."/>
            <person name="de Hoog S."/>
            <person name="Gorbushina A."/>
            <person name="Stielow B."/>
            <person name="Teixiera M."/>
            <person name="Abouelleil A."/>
            <person name="Chapman S.B."/>
            <person name="Priest M."/>
            <person name="Young S.K."/>
            <person name="Wortman J."/>
            <person name="Nusbaum C."/>
            <person name="Birren B."/>
        </authorList>
    </citation>
    <scope>NUCLEOTIDE SEQUENCE [LARGE SCALE GENOMIC DNA]</scope>
    <source>
        <strain evidence="2 3">CBS 650.93</strain>
    </source>
</reference>
<evidence type="ECO:0000313" key="3">
    <source>
        <dbReference type="Proteomes" id="UP000053617"/>
    </source>
</evidence>
<proteinExistence type="predicted"/>
<dbReference type="VEuPathDB" id="FungiDB:Z518_00534"/>
<dbReference type="AlphaFoldDB" id="A0A0D2ITN4"/>
<gene>
    <name evidence="2" type="ORF">Z518_00534</name>
</gene>
<dbReference type="EMBL" id="KN847475">
    <property type="protein sequence ID" value="KIX09454.1"/>
    <property type="molecule type" value="Genomic_DNA"/>
</dbReference>
<dbReference type="RefSeq" id="XP_013276590.1">
    <property type="nucleotide sequence ID" value="XM_013421136.1"/>
</dbReference>
<dbReference type="GeneID" id="25288605"/>
<dbReference type="HOGENOM" id="CLU_2098186_0_0_1"/>
<evidence type="ECO:0000313" key="2">
    <source>
        <dbReference type="EMBL" id="KIX09454.1"/>
    </source>
</evidence>
<feature type="compositionally biased region" description="Basic and acidic residues" evidence="1">
    <location>
        <begin position="97"/>
        <end position="107"/>
    </location>
</feature>
<sequence length="116" mass="13332">MSPLQIQVYMSGLMRTVIANRHKIELLTSELLRTTQLPRARDAEIAQLREMLTAEDRMRDWVDAPAQAFANSEAVDPVKEKVSFDASPYQSNRQRRNGNDNEDKTDSRVPSFILRL</sequence>
<protein>
    <submittedName>
        <fullName evidence="2">Uncharacterized protein</fullName>
    </submittedName>
</protein>
<keyword evidence="3" id="KW-1185">Reference proteome</keyword>
<organism evidence="2 3">
    <name type="scientific">Rhinocladiella mackenziei CBS 650.93</name>
    <dbReference type="NCBI Taxonomy" id="1442369"/>
    <lineage>
        <taxon>Eukaryota</taxon>
        <taxon>Fungi</taxon>
        <taxon>Dikarya</taxon>
        <taxon>Ascomycota</taxon>
        <taxon>Pezizomycotina</taxon>
        <taxon>Eurotiomycetes</taxon>
        <taxon>Chaetothyriomycetidae</taxon>
        <taxon>Chaetothyriales</taxon>
        <taxon>Herpotrichiellaceae</taxon>
        <taxon>Rhinocladiella</taxon>
    </lineage>
</organism>